<sequence length="142" mass="17090">MSREFRRFSFRINSGPRRSNNKPVRIYQPTYQINSRKRFNVEKVEKILKQIVDTELEEVEYSEKLVPELCLTLAESIRNAVKEENYDRYRIIVCVNISQRRQQSLHISHSFLWDHERDTFASRTFENCHIHACAVVYGIYFD</sequence>
<accession>A0ACC0J7H9</accession>
<proteinExistence type="predicted"/>
<comment type="caution">
    <text evidence="1">The sequence shown here is derived from an EMBL/GenBank/DDBJ whole genome shotgun (WGS) entry which is preliminary data.</text>
</comment>
<evidence type="ECO:0000313" key="2">
    <source>
        <dbReference type="Proteomes" id="UP001064048"/>
    </source>
</evidence>
<dbReference type="EMBL" id="CM046114">
    <property type="protein sequence ID" value="KAI8420050.1"/>
    <property type="molecule type" value="Genomic_DNA"/>
</dbReference>
<reference evidence="1 2" key="1">
    <citation type="journal article" date="2022" name="Genome Biol. Evol.">
        <title>The Spruce Budworm Genome: Reconstructing the Evolutionary History of Antifreeze Proteins.</title>
        <authorList>
            <person name="Beliveau C."/>
            <person name="Gagne P."/>
            <person name="Picq S."/>
            <person name="Vernygora O."/>
            <person name="Keeling C.I."/>
            <person name="Pinkney K."/>
            <person name="Doucet D."/>
            <person name="Wen F."/>
            <person name="Johnston J.S."/>
            <person name="Maaroufi H."/>
            <person name="Boyle B."/>
            <person name="Laroche J."/>
            <person name="Dewar K."/>
            <person name="Juretic N."/>
            <person name="Blackburn G."/>
            <person name="Nisole A."/>
            <person name="Brunet B."/>
            <person name="Brandao M."/>
            <person name="Lumley L."/>
            <person name="Duan J."/>
            <person name="Quan G."/>
            <person name="Lucarotti C.J."/>
            <person name="Roe A.D."/>
            <person name="Sperling F.A.H."/>
            <person name="Levesque R.C."/>
            <person name="Cusson M."/>
        </authorList>
    </citation>
    <scope>NUCLEOTIDE SEQUENCE [LARGE SCALE GENOMIC DNA]</scope>
    <source>
        <strain evidence="1">Glfc:IPQL:Cfum</strain>
    </source>
</reference>
<name>A0ACC0J7H9_CHOFU</name>
<gene>
    <name evidence="1" type="ORF">MSG28_008639</name>
</gene>
<dbReference type="Proteomes" id="UP001064048">
    <property type="component" value="Chromosome 14"/>
</dbReference>
<organism evidence="1 2">
    <name type="scientific">Choristoneura fumiferana</name>
    <name type="common">Spruce budworm moth</name>
    <name type="synonym">Archips fumiferana</name>
    <dbReference type="NCBI Taxonomy" id="7141"/>
    <lineage>
        <taxon>Eukaryota</taxon>
        <taxon>Metazoa</taxon>
        <taxon>Ecdysozoa</taxon>
        <taxon>Arthropoda</taxon>
        <taxon>Hexapoda</taxon>
        <taxon>Insecta</taxon>
        <taxon>Pterygota</taxon>
        <taxon>Neoptera</taxon>
        <taxon>Endopterygota</taxon>
        <taxon>Lepidoptera</taxon>
        <taxon>Glossata</taxon>
        <taxon>Ditrysia</taxon>
        <taxon>Tortricoidea</taxon>
        <taxon>Tortricidae</taxon>
        <taxon>Tortricinae</taxon>
        <taxon>Choristoneura</taxon>
    </lineage>
</organism>
<evidence type="ECO:0000313" key="1">
    <source>
        <dbReference type="EMBL" id="KAI8420050.1"/>
    </source>
</evidence>
<keyword evidence="2" id="KW-1185">Reference proteome</keyword>
<protein>
    <submittedName>
        <fullName evidence="1">Uncharacterized protein</fullName>
    </submittedName>
</protein>